<evidence type="ECO:0000256" key="1">
    <source>
        <dbReference type="ARBA" id="ARBA00001936"/>
    </source>
</evidence>
<gene>
    <name evidence="10" type="ORF">D4765_16390</name>
</gene>
<comment type="caution">
    <text evidence="10">The sequence shown here is derived from an EMBL/GenBank/DDBJ whole genome shotgun (WGS) entry which is preliminary data.</text>
</comment>
<evidence type="ECO:0000256" key="2">
    <source>
        <dbReference type="ARBA" id="ARBA00006153"/>
    </source>
</evidence>
<keyword evidence="6" id="KW-0464">Manganese</keyword>
<feature type="binding site" evidence="7">
    <location>
        <position position="148"/>
    </location>
    <ligand>
        <name>Zn(2+)</name>
        <dbReference type="ChEBI" id="CHEBI:29105"/>
        <label>2</label>
    </ligand>
</feature>
<dbReference type="InterPro" id="IPR011650">
    <property type="entry name" value="Peptidase_M20_dimer"/>
</dbReference>
<keyword evidence="4 7" id="KW-0479">Metal-binding</keyword>
<dbReference type="EMBL" id="QYRT01000045">
    <property type="protein sequence ID" value="TIH31492.1"/>
    <property type="molecule type" value="Genomic_DNA"/>
</dbReference>
<feature type="binding site" evidence="8">
    <location>
        <position position="317"/>
    </location>
    <ligand>
        <name>allantoate</name>
        <dbReference type="ChEBI" id="CHEBI:17536"/>
    </ligand>
</feature>
<feature type="binding site" evidence="7">
    <location>
        <position position="222"/>
    </location>
    <ligand>
        <name>Zn(2+)</name>
        <dbReference type="ChEBI" id="CHEBI:29105"/>
        <label>1</label>
    </ligand>
</feature>
<dbReference type="InterPro" id="IPR010158">
    <property type="entry name" value="Amidase_Cbmase"/>
</dbReference>
<dbReference type="PANTHER" id="PTHR32494:SF19">
    <property type="entry name" value="ALLANTOATE DEIMINASE-RELATED"/>
    <property type="match status" value="1"/>
</dbReference>
<name>A0A4T2BLL4_9MICO</name>
<keyword evidence="7" id="KW-0862">Zinc</keyword>
<accession>A0A4T2BLL4</accession>
<dbReference type="Pfam" id="PF07687">
    <property type="entry name" value="M20_dimer"/>
    <property type="match status" value="1"/>
</dbReference>
<dbReference type="Gene3D" id="3.30.70.360">
    <property type="match status" value="1"/>
</dbReference>
<evidence type="ECO:0000256" key="7">
    <source>
        <dbReference type="PIRSR" id="PIRSR001235-1"/>
    </source>
</evidence>
<feature type="binding site" evidence="8">
    <location>
        <position position="304"/>
    </location>
    <ligand>
        <name>allantoate</name>
        <dbReference type="ChEBI" id="CHEBI:17536"/>
    </ligand>
</feature>
<dbReference type="GO" id="GO:0016813">
    <property type="term" value="F:hydrolase activity, acting on carbon-nitrogen (but not peptide) bonds, in linear amidines"/>
    <property type="evidence" value="ECO:0007669"/>
    <property type="project" value="InterPro"/>
</dbReference>
<organism evidence="10 11">
    <name type="scientific">Subtercola vilae</name>
    <dbReference type="NCBI Taxonomy" id="2056433"/>
    <lineage>
        <taxon>Bacteria</taxon>
        <taxon>Bacillati</taxon>
        <taxon>Actinomycetota</taxon>
        <taxon>Actinomycetes</taxon>
        <taxon>Micrococcales</taxon>
        <taxon>Microbacteriaceae</taxon>
        <taxon>Subtercola</taxon>
    </lineage>
</organism>
<dbReference type="NCBIfam" id="TIGR01879">
    <property type="entry name" value="hydantase"/>
    <property type="match status" value="1"/>
</dbReference>
<dbReference type="PANTHER" id="PTHR32494">
    <property type="entry name" value="ALLANTOATE DEIMINASE-RELATED"/>
    <property type="match status" value="1"/>
</dbReference>
<evidence type="ECO:0000256" key="8">
    <source>
        <dbReference type="PIRSR" id="PIRSR001235-2"/>
    </source>
</evidence>
<feature type="binding site" evidence="7">
    <location>
        <position position="113"/>
    </location>
    <ligand>
        <name>Zn(2+)</name>
        <dbReference type="ChEBI" id="CHEBI:29105"/>
        <label>2</label>
    </ligand>
</feature>
<proteinExistence type="inferred from homology"/>
<dbReference type="SUPFAM" id="SSF53187">
    <property type="entry name" value="Zn-dependent exopeptidases"/>
    <property type="match status" value="1"/>
</dbReference>
<evidence type="ECO:0000256" key="4">
    <source>
        <dbReference type="ARBA" id="ARBA00022723"/>
    </source>
</evidence>
<dbReference type="RefSeq" id="WP_136643388.1">
    <property type="nucleotide sequence ID" value="NZ_QYRT01000045.1"/>
</dbReference>
<comment type="cofactor">
    <cofactor evidence="1">
        <name>Mn(2+)</name>
        <dbReference type="ChEBI" id="CHEBI:29035"/>
    </cofactor>
</comment>
<feature type="binding site" evidence="7">
    <location>
        <position position="113"/>
    </location>
    <ligand>
        <name>Zn(2+)</name>
        <dbReference type="ChEBI" id="CHEBI:29105"/>
        <label>1</label>
    </ligand>
</feature>
<evidence type="ECO:0000256" key="6">
    <source>
        <dbReference type="ARBA" id="ARBA00023211"/>
    </source>
</evidence>
<feature type="binding site" evidence="7">
    <location>
        <position position="414"/>
    </location>
    <ligand>
        <name>Zn(2+)</name>
        <dbReference type="ChEBI" id="CHEBI:29105"/>
        <label>2</label>
    </ligand>
</feature>
<dbReference type="SUPFAM" id="SSF55031">
    <property type="entry name" value="Bacterial exopeptidase dimerisation domain"/>
    <property type="match status" value="1"/>
</dbReference>
<dbReference type="AlphaFoldDB" id="A0A4T2BLL4"/>
<comment type="similarity">
    <text evidence="2">Belongs to the peptidase M20 family.</text>
</comment>
<feature type="binding site" evidence="7">
    <location>
        <position position="102"/>
    </location>
    <ligand>
        <name>Zn(2+)</name>
        <dbReference type="ChEBI" id="CHEBI:29105"/>
        <label>1</label>
    </ligand>
</feature>
<evidence type="ECO:0000313" key="10">
    <source>
        <dbReference type="EMBL" id="TIH31492.1"/>
    </source>
</evidence>
<feature type="domain" description="Peptidase M20 dimerisation" evidence="9">
    <location>
        <begin position="244"/>
        <end position="338"/>
    </location>
</feature>
<evidence type="ECO:0000256" key="3">
    <source>
        <dbReference type="ARBA" id="ARBA00011738"/>
    </source>
</evidence>
<dbReference type="OrthoDB" id="9808195at2"/>
<dbReference type="InterPro" id="IPR001261">
    <property type="entry name" value="ArgE/DapE_CS"/>
</dbReference>
<comment type="subunit">
    <text evidence="3">Homodimer.</text>
</comment>
<dbReference type="PIRSF" id="PIRSF001235">
    <property type="entry name" value="Amidase_carbamoylase"/>
    <property type="match status" value="1"/>
</dbReference>
<dbReference type="Proteomes" id="UP000306192">
    <property type="component" value="Unassembled WGS sequence"/>
</dbReference>
<keyword evidence="11" id="KW-1185">Reference proteome</keyword>
<keyword evidence="5 10" id="KW-0378">Hydrolase</keyword>
<dbReference type="Pfam" id="PF01546">
    <property type="entry name" value="Peptidase_M20"/>
    <property type="match status" value="1"/>
</dbReference>
<reference evidence="10 11" key="1">
    <citation type="journal article" date="2019" name="Microorganisms">
        <title>Systematic Affiliation and Genome Analysis of Subtercola vilae DB165(T) with Particular Emphasis on Cold Adaptation of an Isolate from a High-Altitude Cold Volcano Lake.</title>
        <authorList>
            <person name="Villalobos A.S."/>
            <person name="Wiese J."/>
            <person name="Imhoff J.F."/>
            <person name="Dorador C."/>
            <person name="Keller A."/>
            <person name="Hentschel U."/>
        </authorList>
    </citation>
    <scope>NUCLEOTIDE SEQUENCE [LARGE SCALE GENOMIC DNA]</scope>
    <source>
        <strain evidence="10 11">DB165</strain>
    </source>
</reference>
<dbReference type="PROSITE" id="PS00758">
    <property type="entry name" value="ARGE_DAPE_CPG2_1"/>
    <property type="match status" value="1"/>
</dbReference>
<evidence type="ECO:0000313" key="11">
    <source>
        <dbReference type="Proteomes" id="UP000306192"/>
    </source>
</evidence>
<dbReference type="InterPro" id="IPR002933">
    <property type="entry name" value="Peptidase_M20"/>
</dbReference>
<protein>
    <submittedName>
        <fullName evidence="10">Allantoate amidohydrolase</fullName>
    </submittedName>
</protein>
<dbReference type="InterPro" id="IPR036264">
    <property type="entry name" value="Bact_exopeptidase_dim_dom"/>
</dbReference>
<dbReference type="CDD" id="cd03884">
    <property type="entry name" value="M20_bAS"/>
    <property type="match status" value="1"/>
</dbReference>
<sequence>MTAVTAAAAAAGANHDASPAVIDRTGALSILARCDELAAYSTLPNGLIRRVYLTDEHRAVNALAAGWMREAGMTTWQDPAGNQCGRLEGRTPGLPALLLGSHLDTVPSAGRYDGILGVLTAIAVVDRLNTLGIDLPFALEVVAFGDEEGTRFGRALLGSRALAGTFDPAWLDLTDDDGITLRDAYSAFGLDPDALAPATDSALFRGAAARRPEDLVGYLEAHIEQGPYLEEAGQPLGIVSSIAGARRFAITVTGVAGHSGTPFDRRHDALAGAAEIVTLIERTARDAGLIATVGHLEVFPNAVNVIPGRVDLSLDLRAASDSDRDRVWTEIDAAMTALCSARGLTVSVTQTHNAPAVACAPHLRAAVAAGIRAATASPAEPLLLLSRAGHDGMAVADVTDIAMLFIRCRGGVSHHPDEHVTPADVAVATDAFEAAILSLVTAAS</sequence>
<dbReference type="GO" id="GO:0046872">
    <property type="term" value="F:metal ion binding"/>
    <property type="evidence" value="ECO:0007669"/>
    <property type="project" value="UniProtKB-KW"/>
</dbReference>
<feature type="binding site" evidence="8">
    <location>
        <position position="247"/>
    </location>
    <ligand>
        <name>allantoate</name>
        <dbReference type="ChEBI" id="CHEBI:17536"/>
    </ligand>
</feature>
<comment type="cofactor">
    <cofactor evidence="7">
        <name>Zn(2+)</name>
        <dbReference type="ChEBI" id="CHEBI:29105"/>
    </cofactor>
    <text evidence="7">Binds 2 Zn(2+) ions per subunit.</text>
</comment>
<evidence type="ECO:0000256" key="5">
    <source>
        <dbReference type="ARBA" id="ARBA00022801"/>
    </source>
</evidence>
<dbReference type="NCBIfam" id="NF006775">
    <property type="entry name" value="PRK09290.2-5"/>
    <property type="match status" value="1"/>
</dbReference>
<dbReference type="Gene3D" id="3.40.630.10">
    <property type="entry name" value="Zn peptidases"/>
    <property type="match status" value="1"/>
</dbReference>
<evidence type="ECO:0000259" key="9">
    <source>
        <dbReference type="Pfam" id="PF07687"/>
    </source>
</evidence>